<sequence length="134" mass="15336">MLIFVSENAQGDVDELNRRMFYLDIDDDQEEAGEAAIDGGQERDPLTLRVMKFILRRYKRGLKFTIHDVLLAMRGEAEIAPSEATIRNAVRQMIALRLVTYEVQREGAVGRPPHLHSVEKKKKKRDSTDPEGEL</sequence>
<accession>A0A914WLF7</accession>
<evidence type="ECO:0000256" key="1">
    <source>
        <dbReference type="SAM" id="MobiDB-lite"/>
    </source>
</evidence>
<feature type="region of interest" description="Disordered" evidence="1">
    <location>
        <begin position="109"/>
        <end position="134"/>
    </location>
</feature>
<keyword evidence="2" id="KW-1185">Reference proteome</keyword>
<reference evidence="3" key="1">
    <citation type="submission" date="2022-11" db="UniProtKB">
        <authorList>
            <consortium name="WormBaseParasite"/>
        </authorList>
    </citation>
    <scope>IDENTIFICATION</scope>
</reference>
<proteinExistence type="predicted"/>
<evidence type="ECO:0000313" key="2">
    <source>
        <dbReference type="Proteomes" id="UP000887566"/>
    </source>
</evidence>
<dbReference type="Proteomes" id="UP000887566">
    <property type="component" value="Unplaced"/>
</dbReference>
<organism evidence="2 3">
    <name type="scientific">Plectus sambesii</name>
    <dbReference type="NCBI Taxonomy" id="2011161"/>
    <lineage>
        <taxon>Eukaryota</taxon>
        <taxon>Metazoa</taxon>
        <taxon>Ecdysozoa</taxon>
        <taxon>Nematoda</taxon>
        <taxon>Chromadorea</taxon>
        <taxon>Plectida</taxon>
        <taxon>Plectina</taxon>
        <taxon>Plectoidea</taxon>
        <taxon>Plectidae</taxon>
        <taxon>Plectus</taxon>
    </lineage>
</organism>
<protein>
    <submittedName>
        <fullName evidence="3">Uncharacterized protein</fullName>
    </submittedName>
</protein>
<dbReference type="AlphaFoldDB" id="A0A914WLF7"/>
<name>A0A914WLF7_9BILA</name>
<evidence type="ECO:0000313" key="3">
    <source>
        <dbReference type="WBParaSite" id="PSAMB.scaffold4484size25626.g24490.t1"/>
    </source>
</evidence>
<dbReference type="WBParaSite" id="PSAMB.scaffold4484size25626.g24490.t1">
    <property type="protein sequence ID" value="PSAMB.scaffold4484size25626.g24490.t1"/>
    <property type="gene ID" value="PSAMB.scaffold4484size25626.g24490"/>
</dbReference>